<evidence type="ECO:0000256" key="1">
    <source>
        <dbReference type="ARBA" id="ARBA00004123"/>
    </source>
</evidence>
<feature type="domain" description="PHD-type" evidence="18">
    <location>
        <begin position="1714"/>
        <end position="1827"/>
    </location>
</feature>
<evidence type="ECO:0000256" key="11">
    <source>
        <dbReference type="ARBA" id="ARBA00023163"/>
    </source>
</evidence>
<evidence type="ECO:0000256" key="2">
    <source>
        <dbReference type="ARBA" id="ARBA00022603"/>
    </source>
</evidence>
<feature type="domain" description="SET" evidence="16">
    <location>
        <begin position="1928"/>
        <end position="2063"/>
    </location>
</feature>
<keyword evidence="5" id="KW-0479">Metal-binding</keyword>
<dbReference type="Pfam" id="PF16135">
    <property type="entry name" value="TDBD"/>
    <property type="match status" value="1"/>
</dbReference>
<dbReference type="GO" id="GO:0032259">
    <property type="term" value="P:methylation"/>
    <property type="evidence" value="ECO:0007669"/>
    <property type="project" value="UniProtKB-KW"/>
</dbReference>
<evidence type="ECO:0000256" key="13">
    <source>
        <dbReference type="PROSITE-ProRule" id="PRU00146"/>
    </source>
</evidence>
<dbReference type="PANTHER" id="PTHR45838">
    <property type="entry name" value="HISTONE-LYSINE-N-METHYLTRANSFERASE 2 KMT2 FAMILY MEMBER"/>
    <property type="match status" value="1"/>
</dbReference>
<dbReference type="Gene3D" id="2.170.270.10">
    <property type="entry name" value="SET domain"/>
    <property type="match status" value="1"/>
</dbReference>
<dbReference type="OrthoDB" id="308383at2759"/>
<keyword evidence="4" id="KW-0949">S-adenosyl-L-methionine</keyword>
<feature type="compositionally biased region" description="Low complexity" evidence="14">
    <location>
        <begin position="13"/>
        <end position="22"/>
    </location>
</feature>
<dbReference type="Pfam" id="PF00856">
    <property type="entry name" value="SET"/>
    <property type="match status" value="1"/>
</dbReference>
<evidence type="ECO:0000256" key="10">
    <source>
        <dbReference type="ARBA" id="ARBA00023015"/>
    </source>
</evidence>
<keyword evidence="12" id="KW-0539">Nucleus</keyword>
<dbReference type="InterPro" id="IPR001214">
    <property type="entry name" value="SET_dom"/>
</dbReference>
<proteinExistence type="predicted"/>
<evidence type="ECO:0008006" key="21">
    <source>
        <dbReference type="Google" id="ProtNLM"/>
    </source>
</evidence>
<evidence type="ECO:0000256" key="3">
    <source>
        <dbReference type="ARBA" id="ARBA00022679"/>
    </source>
</evidence>
<organism evidence="19 20">
    <name type="scientific">Coffea canephora</name>
    <name type="common">Robusta coffee</name>
    <dbReference type="NCBI Taxonomy" id="49390"/>
    <lineage>
        <taxon>Eukaryota</taxon>
        <taxon>Viridiplantae</taxon>
        <taxon>Streptophyta</taxon>
        <taxon>Embryophyta</taxon>
        <taxon>Tracheophyta</taxon>
        <taxon>Spermatophyta</taxon>
        <taxon>Magnoliopsida</taxon>
        <taxon>eudicotyledons</taxon>
        <taxon>Gunneridae</taxon>
        <taxon>Pentapetalae</taxon>
        <taxon>asterids</taxon>
        <taxon>lamiids</taxon>
        <taxon>Gentianales</taxon>
        <taxon>Rubiaceae</taxon>
        <taxon>Ixoroideae</taxon>
        <taxon>Gardenieae complex</taxon>
        <taxon>Bertiereae - Coffeeae clade</taxon>
        <taxon>Coffeeae</taxon>
        <taxon>Coffea</taxon>
    </lineage>
</organism>
<evidence type="ECO:0000256" key="7">
    <source>
        <dbReference type="ARBA" id="ARBA00022771"/>
    </source>
</evidence>
<dbReference type="Gene3D" id="3.30.40.10">
    <property type="entry name" value="Zinc/RING finger domain, C3HC4 (zinc finger)"/>
    <property type="match status" value="2"/>
</dbReference>
<dbReference type="SMART" id="SM00317">
    <property type="entry name" value="SET"/>
    <property type="match status" value="1"/>
</dbReference>
<dbReference type="Pfam" id="PF13832">
    <property type="entry name" value="zf-HC5HC2H_2"/>
    <property type="match status" value="1"/>
</dbReference>
<dbReference type="SUPFAM" id="SSF57903">
    <property type="entry name" value="FYVE/PHD zinc finger"/>
    <property type="match status" value="1"/>
</dbReference>
<keyword evidence="10" id="KW-0805">Transcription regulation</keyword>
<dbReference type="STRING" id="49390.A0A068VD97"/>
<dbReference type="SUPFAM" id="SSF82199">
    <property type="entry name" value="SET domain"/>
    <property type="match status" value="1"/>
</dbReference>
<evidence type="ECO:0000259" key="15">
    <source>
        <dbReference type="PROSITE" id="PS50016"/>
    </source>
</evidence>
<accession>A0A068VD97</accession>
<evidence type="ECO:0000256" key="9">
    <source>
        <dbReference type="ARBA" id="ARBA00022853"/>
    </source>
</evidence>
<keyword evidence="6" id="KW-0677">Repeat</keyword>
<dbReference type="GO" id="GO:0008270">
    <property type="term" value="F:zinc ion binding"/>
    <property type="evidence" value="ECO:0007669"/>
    <property type="project" value="UniProtKB-KW"/>
</dbReference>
<dbReference type="EMBL" id="HG739372">
    <property type="protein sequence ID" value="CDP18805.1"/>
    <property type="molecule type" value="Genomic_DNA"/>
</dbReference>
<evidence type="ECO:0000259" key="16">
    <source>
        <dbReference type="PROSITE" id="PS50280"/>
    </source>
</evidence>
<dbReference type="GO" id="GO:0042800">
    <property type="term" value="F:histone H3K4 methyltransferase activity"/>
    <property type="evidence" value="ECO:0007669"/>
    <property type="project" value="TreeGrafter"/>
</dbReference>
<keyword evidence="20" id="KW-1185">Reference proteome</keyword>
<dbReference type="PANTHER" id="PTHR45838:SF4">
    <property type="entry name" value="HISTONE-LYSINE N-METHYLTRANSFERASE TRITHORAX"/>
    <property type="match status" value="1"/>
</dbReference>
<feature type="domain" description="Post-SET" evidence="17">
    <location>
        <begin position="2071"/>
        <end position="2087"/>
    </location>
</feature>
<evidence type="ECO:0000256" key="5">
    <source>
        <dbReference type="ARBA" id="ARBA00022723"/>
    </source>
</evidence>
<dbReference type="InterPro" id="IPR034732">
    <property type="entry name" value="EPHD"/>
</dbReference>
<keyword evidence="8" id="KW-0862">Zinc</keyword>
<evidence type="ECO:0000256" key="12">
    <source>
        <dbReference type="ARBA" id="ARBA00023242"/>
    </source>
</evidence>
<evidence type="ECO:0000256" key="14">
    <source>
        <dbReference type="SAM" id="MobiDB-lite"/>
    </source>
</evidence>
<dbReference type="OMA" id="VHFHPWC"/>
<dbReference type="SMART" id="SM00508">
    <property type="entry name" value="PostSET"/>
    <property type="match status" value="1"/>
</dbReference>
<dbReference type="InterPro" id="IPR032308">
    <property type="entry name" value="TDBD"/>
</dbReference>
<evidence type="ECO:0000259" key="17">
    <source>
        <dbReference type="PROSITE" id="PS50868"/>
    </source>
</evidence>
<dbReference type="InParanoid" id="A0A068VD97"/>
<dbReference type="InterPro" id="IPR003616">
    <property type="entry name" value="Post-SET_dom"/>
</dbReference>
<comment type="subcellular location">
    <subcellularLocation>
        <location evidence="1">Nucleus</location>
    </subcellularLocation>
</comment>
<sequence>MENSWSWQTQCGSLCPSSSSSQDPPPPPHNQILNRSFHLDSSVRAKPTSTIHTLAPAAVNPWTSNSSSCSLDHTELGSSFLSLLSVPPCDIRNEVPIRRSNAGGSAAGNAISHISSGLLAQNRDSQRAEAVVNLGWVVSPMDRVSESCGVNDVFQGNYPSLQKLELPTAGIHRKLYHNKNQKNSPSLKVSYVNDATSCNVWKTNAGDTLGVSQKVPSSIDSSVSCLTSNLLTGCPKVFCLGLSGHLLLSNTGLLGVLCSCHGLHMSIAKFSEHSGLSNGNPGDAVHFNSGESVSQWRRSYFHKFGIRTPEDHFGWDWPPGLSVTAGSPEHGWTHPSMFVKPNQGNQGSSVEASVQSMDPWSLTLCPKNSQSDQKVVDEFVNFEKQQSAKDCSSLFPKGPSSSSKNILHFVAAEPMMGHSRSGCPTFPNHLDVRGPYNVRPAISSYEDQVYTSGDSVLPPCLPNLKTLGQDIAIGRSVGSLVDTYTGSSNFELRLGQPSQQGQTSVRSFMPASGSHRIASHCRLQESMALDQHVHKSSSRSIKGCRQQNYLPGFISTSSTRTEQNQLENVNHAVGVYSVPNAFKIKHLKGDAFWGSVTSESFGNLKSPFEENNHFKSINDATNDSHMTFAKPHSECSPPKCGEFGFPLLRGRAIGTEFGTNVLGSQKLKQVDKVAHNIDCLHSTAKINTGSCTKSKEGMWSFSGGVGDSDSMNYPVFHDKGPNMFHLADEPITRNTLNYTGQVCYPDHNGKAKSKVLRTISSPMDFGNIVSSQAASVGISATNLNSMKSLTPLWNKDNISVCPYLFDENVKMTAFHPMSVFSHQKIGAGTSKTIPVPEGYRNFSGKQQIIVPSSVSDTQKNRFDLTNVPNTSEVARHALLSANLTFTDSETLPSVTDTEKWCNFRGPAISNGRYYHGKDTEAQCQLNSNEQPTRQFFLRLHGDQNSTPSNEVRNCHQELPCGYFPSKFSCSSNLNCSAGRHDLNPSLRNFREPEGNAVDLVEPLLGPKLVENCTHIDKDNAFGANRTIVQNMKKVDCNSSQWRDVPRNVVNDATSRKCFQEGNALKEHEMSNMSSGCSAPAVTQVSIDVNNKDSSTVDGMDTDNLVMDEGSGIERCLSSDDDSERSSEFCGLASKVNLVNRRSSKTSFSKSSHSRIHELGFTDSLKVRKLQNHAKTGFAVQAKGDLQKYDRDFGKGKRRRVKWRRLYPSVPAPSLSTALNGASKSAGDAGLCSGTLKNIQMLPQDDKPCFTCCPCSLGQNLKQKRSAYSSFDTISRKKKLRWIHHIEVEETDSETNLNAKTDCSRASKAVGRKRLRSVGATLMEQDDMHDSACFASEITAKITASDCTKTNKPVNISHSRRRPVVCGKYGIISNGNSSKSAKIVSLRKVLKAARRCHFAESQKVNSISVKESEKARCDADKERNNEARMAVSAQMKSQHLMEGKETEYSVGSKDSYDLSHIMKKRRHDGNRSHAILESNQSTQIRRKSKEVRKRSVYELTIKENDFSCVKSCITKDGRSLQRRKSRFVSKLAENAGNDRMFVGGIHNVNKYAKVEECQTSRVLDVFCCVCGSSNKDKNNCLLECGCCLIKVHQACYGVSKVPKAQWCCRPCKTNCKNIVCVLCGYGGGAMTRALCSRNIVKSLLKAWSIGTESNLENTSFSKSLESPFHRLSSTKSVHESDPFLIIRPAEIGSTSLAKGSTDLSEHVDTVDISSAITPAICNSITAGILDSTVKQWVHMVCGLWTPGTRCPNVDTMSAFDVSGAYRPKQDVVCSICQRSGGSCIQCRVANCHVQFHPWCAHQKGLLQSEVEGIDNQSVGFYGRCMFHAMYQQFNSDSYHTSSANHGERESTCARTEGFKGRKWDGFHHNHPYHSDGSSGCLVPQEQLNAWIHINGQKTCISGPLKLPNSVIEYDCRKEYARYKQSRGWKHLVVYKSGIHGLGLYTSRFIFRGAMVVEYVGEIVGLHVADKRETEYQAGKNVQYKSACYFFRIDKEHIIDATRKGGIARFVNHSCLASISSFNSYFKFLVPNCVAKVISVRNEKKVVFFAERDIYPGEEVTYDYHFNYEDEGKKIPCYCNSKNCRRYLN</sequence>
<evidence type="ECO:0000256" key="6">
    <source>
        <dbReference type="ARBA" id="ARBA00022737"/>
    </source>
</evidence>
<gene>
    <name evidence="19" type="ORF">GSCOC_T00005583001</name>
</gene>
<dbReference type="Proteomes" id="UP000295252">
    <property type="component" value="Chromosome X"/>
</dbReference>
<keyword evidence="2" id="KW-0489">Methyltransferase</keyword>
<keyword evidence="11" id="KW-0804">Transcription</keyword>
<evidence type="ECO:0000259" key="18">
    <source>
        <dbReference type="PROSITE" id="PS51805"/>
    </source>
</evidence>
<dbReference type="PROSITE" id="PS50280">
    <property type="entry name" value="SET"/>
    <property type="match status" value="1"/>
</dbReference>
<feature type="compositionally biased region" description="Polar residues" evidence="14">
    <location>
        <begin position="1"/>
        <end position="12"/>
    </location>
</feature>
<name>A0A068VD97_COFCA</name>
<dbReference type="GO" id="GO:0035097">
    <property type="term" value="C:histone methyltransferase complex"/>
    <property type="evidence" value="ECO:0007669"/>
    <property type="project" value="TreeGrafter"/>
</dbReference>
<dbReference type="PROSITE" id="PS51805">
    <property type="entry name" value="EPHD"/>
    <property type="match status" value="1"/>
</dbReference>
<dbReference type="PROSITE" id="PS50868">
    <property type="entry name" value="POST_SET"/>
    <property type="match status" value="1"/>
</dbReference>
<dbReference type="InterPro" id="IPR013083">
    <property type="entry name" value="Znf_RING/FYVE/PHD"/>
</dbReference>
<evidence type="ECO:0000313" key="19">
    <source>
        <dbReference type="EMBL" id="CDP18805.1"/>
    </source>
</evidence>
<feature type="region of interest" description="Disordered" evidence="14">
    <location>
        <begin position="1"/>
        <end position="32"/>
    </location>
</feature>
<dbReference type="PROSITE" id="PS50016">
    <property type="entry name" value="ZF_PHD_2"/>
    <property type="match status" value="1"/>
</dbReference>
<feature type="domain" description="PHD-type" evidence="15">
    <location>
        <begin position="1563"/>
        <end position="1613"/>
    </location>
</feature>
<evidence type="ECO:0000256" key="4">
    <source>
        <dbReference type="ARBA" id="ARBA00022691"/>
    </source>
</evidence>
<dbReference type="InterPro" id="IPR046341">
    <property type="entry name" value="SET_dom_sf"/>
</dbReference>
<evidence type="ECO:0000256" key="8">
    <source>
        <dbReference type="ARBA" id="ARBA00022833"/>
    </source>
</evidence>
<dbReference type="Gramene" id="CDP18805">
    <property type="protein sequence ID" value="CDP18805"/>
    <property type="gene ID" value="GSCOC_T00005583001"/>
</dbReference>
<dbReference type="PhylomeDB" id="A0A068VD97"/>
<dbReference type="CDD" id="cd15571">
    <property type="entry name" value="ePHD"/>
    <property type="match status" value="1"/>
</dbReference>
<keyword evidence="7 13" id="KW-0863">Zinc-finger</keyword>
<dbReference type="GO" id="GO:0045893">
    <property type="term" value="P:positive regulation of DNA-templated transcription"/>
    <property type="evidence" value="ECO:0007669"/>
    <property type="project" value="TreeGrafter"/>
</dbReference>
<dbReference type="CDD" id="cd10518">
    <property type="entry name" value="SET_SETD1-like"/>
    <property type="match status" value="1"/>
</dbReference>
<dbReference type="SMART" id="SM00249">
    <property type="entry name" value="PHD"/>
    <property type="match status" value="2"/>
</dbReference>
<evidence type="ECO:0000313" key="20">
    <source>
        <dbReference type="Proteomes" id="UP000295252"/>
    </source>
</evidence>
<dbReference type="InterPro" id="IPR019787">
    <property type="entry name" value="Znf_PHD-finger"/>
</dbReference>
<keyword evidence="9" id="KW-0156">Chromatin regulator</keyword>
<reference evidence="20" key="1">
    <citation type="journal article" date="2014" name="Science">
        <title>The coffee genome provides insight into the convergent evolution of caffeine biosynthesis.</title>
        <authorList>
            <person name="Denoeud F."/>
            <person name="Carretero-Paulet L."/>
            <person name="Dereeper A."/>
            <person name="Droc G."/>
            <person name="Guyot R."/>
            <person name="Pietrella M."/>
            <person name="Zheng C."/>
            <person name="Alberti A."/>
            <person name="Anthony F."/>
            <person name="Aprea G."/>
            <person name="Aury J.M."/>
            <person name="Bento P."/>
            <person name="Bernard M."/>
            <person name="Bocs S."/>
            <person name="Campa C."/>
            <person name="Cenci A."/>
            <person name="Combes M.C."/>
            <person name="Crouzillat D."/>
            <person name="Da Silva C."/>
            <person name="Daddiego L."/>
            <person name="De Bellis F."/>
            <person name="Dussert S."/>
            <person name="Garsmeur O."/>
            <person name="Gayraud T."/>
            <person name="Guignon V."/>
            <person name="Jahn K."/>
            <person name="Jamilloux V."/>
            <person name="Joet T."/>
            <person name="Labadie K."/>
            <person name="Lan T."/>
            <person name="Leclercq J."/>
            <person name="Lepelley M."/>
            <person name="Leroy T."/>
            <person name="Li L.T."/>
            <person name="Librado P."/>
            <person name="Lopez L."/>
            <person name="Munoz A."/>
            <person name="Noel B."/>
            <person name="Pallavicini A."/>
            <person name="Perrotta G."/>
            <person name="Poncet V."/>
            <person name="Pot D."/>
            <person name="Priyono X."/>
            <person name="Rigoreau M."/>
            <person name="Rouard M."/>
            <person name="Rozas J."/>
            <person name="Tranchant-Dubreuil C."/>
            <person name="VanBuren R."/>
            <person name="Zhang Q."/>
            <person name="Andrade A.C."/>
            <person name="Argout X."/>
            <person name="Bertrand B."/>
            <person name="de Kochko A."/>
            <person name="Graziosi G."/>
            <person name="Henry R.J."/>
            <person name="Jayarama X."/>
            <person name="Ming R."/>
            <person name="Nagai C."/>
            <person name="Rounsley S."/>
            <person name="Sankoff D."/>
            <person name="Giuliano G."/>
            <person name="Albert V.A."/>
            <person name="Wincker P."/>
            <person name="Lashermes P."/>
        </authorList>
    </citation>
    <scope>NUCLEOTIDE SEQUENCE [LARGE SCALE GENOMIC DNA]</scope>
    <source>
        <strain evidence="20">cv. DH200-94</strain>
    </source>
</reference>
<dbReference type="InterPro" id="IPR001965">
    <property type="entry name" value="Znf_PHD"/>
</dbReference>
<protein>
    <recommendedName>
        <fullName evidence="21">Histone-lysine N-methyltransferase</fullName>
    </recommendedName>
</protein>
<keyword evidence="3" id="KW-0808">Transferase</keyword>
<dbReference type="InterPro" id="IPR011011">
    <property type="entry name" value="Znf_FYVE_PHD"/>
</dbReference>